<dbReference type="AlphaFoldDB" id="A0ABD3C8J8"/>
<name>A0ABD3C8J8_9LAMI</name>
<evidence type="ECO:0000313" key="1">
    <source>
        <dbReference type="EMBL" id="KAL3614612.1"/>
    </source>
</evidence>
<dbReference type="EMBL" id="JAVIJP010000049">
    <property type="protein sequence ID" value="KAL3625629.1"/>
    <property type="molecule type" value="Genomic_DNA"/>
</dbReference>
<evidence type="ECO:0000313" key="3">
    <source>
        <dbReference type="Proteomes" id="UP001632038"/>
    </source>
</evidence>
<comment type="caution">
    <text evidence="2">The sequence shown here is derived from an EMBL/GenBank/DDBJ whole genome shotgun (WGS) entry which is preliminary data.</text>
</comment>
<protein>
    <submittedName>
        <fullName evidence="2">Uncharacterized protein</fullName>
    </submittedName>
</protein>
<dbReference type="EMBL" id="JAVIJP010000105">
    <property type="protein sequence ID" value="KAL3614612.1"/>
    <property type="molecule type" value="Genomic_DNA"/>
</dbReference>
<accession>A0ABD3C8J8</accession>
<sequence length="41" mass="4793">MEKLDPEDEIVKLLLDNVLGKPILYMYESWAPLVPFTEVDK</sequence>
<dbReference type="Proteomes" id="UP001632038">
    <property type="component" value="Unassembled WGS sequence"/>
</dbReference>
<evidence type="ECO:0000313" key="2">
    <source>
        <dbReference type="EMBL" id="KAL3625629.1"/>
    </source>
</evidence>
<organism evidence="2 3">
    <name type="scientific">Castilleja foliolosa</name>
    <dbReference type="NCBI Taxonomy" id="1961234"/>
    <lineage>
        <taxon>Eukaryota</taxon>
        <taxon>Viridiplantae</taxon>
        <taxon>Streptophyta</taxon>
        <taxon>Embryophyta</taxon>
        <taxon>Tracheophyta</taxon>
        <taxon>Spermatophyta</taxon>
        <taxon>Magnoliopsida</taxon>
        <taxon>eudicotyledons</taxon>
        <taxon>Gunneridae</taxon>
        <taxon>Pentapetalae</taxon>
        <taxon>asterids</taxon>
        <taxon>lamiids</taxon>
        <taxon>Lamiales</taxon>
        <taxon>Orobanchaceae</taxon>
        <taxon>Pedicularideae</taxon>
        <taxon>Castillejinae</taxon>
        <taxon>Castilleja</taxon>
    </lineage>
</organism>
<reference evidence="2" key="2">
    <citation type="submission" date="2024-11" db="EMBL/GenBank/DDBJ databases">
        <authorList>
            <person name="Burger M."/>
            <person name="Chory J."/>
        </authorList>
    </citation>
    <scope>NUCLEOTIDE SEQUENCE</scope>
    <source>
        <strain evidence="2">Tecolote</strain>
        <tissue evidence="2">Flower</tissue>
    </source>
</reference>
<gene>
    <name evidence="2" type="ORF">CASFOL_030483</name>
    <name evidence="1" type="ORF">CASFOL_041698</name>
</gene>
<keyword evidence="3" id="KW-1185">Reference proteome</keyword>
<reference evidence="2 3" key="1">
    <citation type="journal article" date="2024" name="IScience">
        <title>Strigolactones Initiate the Formation of Haustorium-like Structures in Castilleja.</title>
        <authorList>
            <person name="Buerger M."/>
            <person name="Peterson D."/>
            <person name="Chory J."/>
        </authorList>
    </citation>
    <scope>NUCLEOTIDE SEQUENCE</scope>
    <source>
        <strain evidence="2">Tecolote</strain>
        <tissue evidence="2">Flower</tissue>
    </source>
</reference>
<proteinExistence type="predicted"/>